<dbReference type="Proteomes" id="UP000595859">
    <property type="component" value="Chromosome"/>
</dbReference>
<evidence type="ECO:0000256" key="1">
    <source>
        <dbReference type="SAM" id="Coils"/>
    </source>
</evidence>
<proteinExistence type="predicted"/>
<feature type="domain" description="Staphylocoagulase N-terminal subdomain 1" evidence="4">
    <location>
        <begin position="52"/>
        <end position="259"/>
    </location>
</feature>
<feature type="compositionally biased region" description="Polar residues" evidence="2">
    <location>
        <begin position="350"/>
        <end position="366"/>
    </location>
</feature>
<dbReference type="InterPro" id="IPR043071">
    <property type="entry name" value="Staphylcoagulase_N_2"/>
</dbReference>
<name>A0A7T7NXV4_STAPS</name>
<evidence type="ECO:0000256" key="2">
    <source>
        <dbReference type="SAM" id="MobiDB-lite"/>
    </source>
</evidence>
<evidence type="ECO:0000313" key="5">
    <source>
        <dbReference type="EMBL" id="QQM98013.1"/>
    </source>
</evidence>
<dbReference type="InterPro" id="IPR014874">
    <property type="entry name" value="Staphylocoagulase_N"/>
</dbReference>
<dbReference type="EMBL" id="CP066884">
    <property type="protein sequence ID" value="QQM98013.1"/>
    <property type="molecule type" value="Genomic_DNA"/>
</dbReference>
<evidence type="ECO:0000313" key="6">
    <source>
        <dbReference type="Proteomes" id="UP000595859"/>
    </source>
</evidence>
<feature type="compositionally biased region" description="Polar residues" evidence="2">
    <location>
        <begin position="375"/>
        <end position="386"/>
    </location>
</feature>
<dbReference type="SUPFAM" id="SSF101094">
    <property type="entry name" value="Staphylocoagulase"/>
    <property type="match status" value="2"/>
</dbReference>
<feature type="compositionally biased region" description="Polar residues" evidence="2">
    <location>
        <begin position="286"/>
        <end position="304"/>
    </location>
</feature>
<organism evidence="5 6">
    <name type="scientific">Staphylococcus pseudintermedius</name>
    <dbReference type="NCBI Taxonomy" id="283734"/>
    <lineage>
        <taxon>Bacteria</taxon>
        <taxon>Bacillati</taxon>
        <taxon>Bacillota</taxon>
        <taxon>Bacilli</taxon>
        <taxon>Bacillales</taxon>
        <taxon>Staphylococcaceae</taxon>
        <taxon>Staphylococcus</taxon>
        <taxon>Staphylococcus intermedius group</taxon>
    </lineage>
</organism>
<feature type="signal peptide" evidence="3">
    <location>
        <begin position="1"/>
        <end position="26"/>
    </location>
</feature>
<keyword evidence="3" id="KW-0732">Signal</keyword>
<dbReference type="Gene3D" id="1.20.120.760">
    <property type="entry name" value="Staphylcoagulase, helix bundle, domain 2"/>
    <property type="match status" value="1"/>
</dbReference>
<feature type="compositionally biased region" description="Basic and acidic residues" evidence="2">
    <location>
        <begin position="252"/>
        <end position="279"/>
    </location>
</feature>
<protein>
    <submittedName>
        <fullName evidence="5">Coagulase</fullName>
    </submittedName>
</protein>
<dbReference type="Pfam" id="PF08764">
    <property type="entry name" value="Coagulase"/>
    <property type="match status" value="1"/>
</dbReference>
<sequence>MKKKLLVLSASAVLASHFLVGGEASAIVSGEKNPYTSKALSITEKSNTSSDTTSRYKKSLEDLIYALSIYNHERYDEPEYEATVKKYQQRFMAEMEAMNQFLQGEKVKERKRQKNEDIPEHVIGLTYERYKSVFEELKKNKNDFEREIAELNDKHPELKTFNHQQQSEADQKLNNLENQVLMLGQTFTRKTDARANLYHKLDMSIGNLDYEREEKKPINKRMLDRKIEDLETIIDEFFEEADLARPKEIPVLTRENENDNKVKNKLREDANKAKTDEKLRHPRALKQQSTDAPSQPSDQEVAQPSVNSIEIKAPQTATPQQPVHTETIVHTPMTAVPQTKHEATFEVPQGRNTQTSATANKEQATETVDAPKANGQVQSEQVATPGVQQTHSMAQQSETPQPVAEETETITENHVVDIDESTTFQKSGYLYGVSESDTSGYTEREKRAIRRNHVREAEALVNQYVETHRYQDRIAAQQKVNTLSKAHQKRFNKMINKAYNGQ</sequence>
<evidence type="ECO:0000259" key="4">
    <source>
        <dbReference type="Pfam" id="PF08764"/>
    </source>
</evidence>
<feature type="chain" id="PRO_5032808976" evidence="3">
    <location>
        <begin position="27"/>
        <end position="502"/>
    </location>
</feature>
<dbReference type="RefSeq" id="WP_200264827.1">
    <property type="nucleotide sequence ID" value="NZ_CP066884.1"/>
</dbReference>
<feature type="coiled-coil region" evidence="1">
    <location>
        <begin position="92"/>
        <end position="154"/>
    </location>
</feature>
<feature type="region of interest" description="Disordered" evidence="2">
    <location>
        <begin position="252"/>
        <end position="304"/>
    </location>
</feature>
<evidence type="ECO:0000256" key="3">
    <source>
        <dbReference type="SAM" id="SignalP"/>
    </source>
</evidence>
<keyword evidence="1" id="KW-0175">Coiled coil</keyword>
<accession>A0A7T7NXV4</accession>
<feature type="region of interest" description="Disordered" evidence="2">
    <location>
        <begin position="345"/>
        <end position="386"/>
    </location>
</feature>
<gene>
    <name evidence="5" type="ORF">JGZ15_11455</name>
</gene>
<reference evidence="5 6" key="1">
    <citation type="submission" date="2020-12" db="EMBL/GenBank/DDBJ databases">
        <title>Whole genome sequencing and de novo assembly of Staphylococcus pseudintermedius: a novel pangenome approach to unravel pathogenesis of canine pyoderma.</title>
        <authorList>
            <person name="Ferrer L."/>
            <person name="Perez D."/>
            <person name="Fonticoba R."/>
            <person name="Vines J."/>
            <person name="Fabregas N."/>
            <person name="Madronero S."/>
            <person name="Meroni G."/>
            <person name="Martino P."/>
            <person name="Martinez S."/>
            <person name="Cusco A."/>
            <person name="Migura L."/>
            <person name="Francino O."/>
        </authorList>
    </citation>
    <scope>NUCLEOTIDE SEQUENCE [LARGE SCALE GENOMIC DNA]</scope>
    <source>
        <strain evidence="5 6">HSP080</strain>
    </source>
</reference>
<dbReference type="AlphaFoldDB" id="A0A7T7NXV4"/>